<dbReference type="AlphaFoldDB" id="A0A2P6TC44"/>
<feature type="binding site" evidence="16">
    <location>
        <position position="348"/>
    </location>
    <ligand>
        <name>chlorophyll a</name>
        <dbReference type="ChEBI" id="CHEBI:58416"/>
        <label>1</label>
    </ligand>
</feature>
<keyword evidence="13" id="KW-1185">Reference proteome</keyword>
<evidence type="ECO:0000256" key="8">
    <source>
        <dbReference type="ARBA" id="ARBA00032768"/>
    </source>
</evidence>
<accession>A0A2P6TC44</accession>
<dbReference type="FunFam" id="1.20.1240.10:FF:000001">
    <property type="entry name" value="Photosystem I reaction center subunit XI"/>
    <property type="match status" value="1"/>
</dbReference>
<dbReference type="Gene3D" id="3.40.630.30">
    <property type="match status" value="1"/>
</dbReference>
<feature type="binding site" evidence="16">
    <location>
        <position position="330"/>
    </location>
    <ligand>
        <name>chlorophyll a</name>
        <dbReference type="ChEBI" id="CHEBI:58416"/>
        <label>1</label>
    </ligand>
</feature>
<protein>
    <recommendedName>
        <fullName evidence="9">Photosystem I reaction center subunit XI, chloroplastic</fullName>
    </recommendedName>
    <alternativeName>
        <fullName evidence="8">PSI subunit V</fullName>
    </alternativeName>
</protein>
<dbReference type="InterPro" id="IPR022980">
    <property type="entry name" value="PSI_suXI"/>
</dbReference>
<dbReference type="Proteomes" id="UP000239899">
    <property type="component" value="Unassembled WGS sequence"/>
</dbReference>
<dbReference type="SUPFAM" id="SSF81568">
    <property type="entry name" value="Photosystem I reaction center subunit XI, PsaL"/>
    <property type="match status" value="1"/>
</dbReference>
<organism evidence="12 13">
    <name type="scientific">Chlorella sorokiniana</name>
    <name type="common">Freshwater green alga</name>
    <dbReference type="NCBI Taxonomy" id="3076"/>
    <lineage>
        <taxon>Eukaryota</taxon>
        <taxon>Viridiplantae</taxon>
        <taxon>Chlorophyta</taxon>
        <taxon>core chlorophytes</taxon>
        <taxon>Trebouxiophyceae</taxon>
        <taxon>Chlorellales</taxon>
        <taxon>Chlorellaceae</taxon>
        <taxon>Chlorella clade</taxon>
        <taxon>Chlorella</taxon>
    </lineage>
</organism>
<comment type="similarity">
    <text evidence="2">Belongs to the PsaL family.</text>
</comment>
<dbReference type="EMDB" id="EMD-11640"/>
<gene>
    <name evidence="12" type="ORF">C2E21_9213</name>
</gene>
<dbReference type="Gene3D" id="1.20.1240.10">
    <property type="entry name" value="Photosystem I PsaL, reaction centre subunit XI"/>
    <property type="match status" value="1"/>
</dbReference>
<feature type="binding site" evidence="14">
    <location>
        <position position="348"/>
    </location>
    <ligand>
        <name>chlorophyll a</name>
        <dbReference type="ChEBI" id="CHEBI:58416"/>
        <label>2</label>
    </ligand>
</feature>
<dbReference type="GO" id="GO:0016747">
    <property type="term" value="F:acyltransferase activity, transferring groups other than amino-acyl groups"/>
    <property type="evidence" value="ECO:0007669"/>
    <property type="project" value="InterPro"/>
</dbReference>
<evidence type="ECO:0000256" key="6">
    <source>
        <dbReference type="ARBA" id="ARBA00022989"/>
    </source>
</evidence>
<evidence type="ECO:0000256" key="9">
    <source>
        <dbReference type="ARBA" id="ARBA00070554"/>
    </source>
</evidence>
<evidence type="ECO:0000313" key="13">
    <source>
        <dbReference type="Proteomes" id="UP000239899"/>
    </source>
</evidence>
<evidence type="ECO:0007829" key="16">
    <source>
        <dbReference type="PDB" id="7A4P"/>
    </source>
</evidence>
<reference evidence="14 15" key="2">
    <citation type="journal article" date="2021" name="Nat. Plants">
        <title>Cryo-EM photosystem I structure reveals adaptation mechanisms to extreme high light in Chlorella ohadii.</title>
        <authorList>
            <person name="Caspy I."/>
            <person name="Neumann E."/>
            <person name="Fadeeva M."/>
            <person name="Liveanu V."/>
            <person name="Savitsky A."/>
            <person name="Frank A."/>
            <person name="Kalisman Y.L."/>
            <person name="Shkolnisky Y."/>
            <person name="Murik O."/>
            <person name="Treves H."/>
            <person name="Hartmann V."/>
            <person name="Nowaczyk M.M."/>
            <person name="Schuhmann W."/>
            <person name="Rogner M."/>
            <person name="Willner I."/>
            <person name="Kaplan A."/>
            <person name="Schuster G."/>
            <person name="Nelson N."/>
            <person name="Lubitz W."/>
            <person name="Nechushtai R."/>
        </authorList>
    </citation>
    <scope>STRUCTURE BY ELECTRON MICROSCOPY (2.70 ANGSTROMS) OF 295-452 IN COMPLEX WITH CHLOROPHYLL A</scope>
</reference>
<keyword evidence="6" id="KW-1133">Transmembrane helix</keyword>
<dbReference type="GO" id="GO:0015979">
    <property type="term" value="P:photosynthesis"/>
    <property type="evidence" value="ECO:0007669"/>
    <property type="project" value="UniProtKB-KW"/>
</dbReference>
<dbReference type="GO" id="GO:0009535">
    <property type="term" value="C:chloroplast thylakoid membrane"/>
    <property type="evidence" value="ECO:0007669"/>
    <property type="project" value="TreeGrafter"/>
</dbReference>
<sequence>MSNLGFRQLAPHEDEEQTSALLAVLSEALAGEGLGLYFARRSPEVAQRLWAELLRLVLAAGGPAAASSQLFFLSDRTTAAVMQRWPEDRSAWHSYSALLRLAKIAPFGKWRALREALIALDKQKAAFAESHGPFLYLAAIGTQHEYRSAGLGSMLLDHLERVADSERRFIYTEATSEAARAWLKKQGFFELLRHVVRPHAPVIYVMVRRPKGPQDEPAAPAAVAPNERSCTSGGRGSSARHSGTGAAAAGPPRPAAAMASALCAAPALRVNSLRVQGARPRAARAAVVVRAAQDKVQVVQPVNGDPFIGMLETPVTSSPAIAWYLSNLPAYRTGVSPLLRGVEIGLAHGFLLVGPFIKLGPLRNVENVAEIVGCINGAATVLILTLCLAAYGAVTFQGEGPQVGVKTLSGRSIPRDPLQSAEGWNKFTAGFAVGGLSGAAWGYICTQILPYYS</sequence>
<evidence type="ECO:0000259" key="11">
    <source>
        <dbReference type="PROSITE" id="PS51186"/>
    </source>
</evidence>
<dbReference type="Pfam" id="PF00583">
    <property type="entry name" value="Acetyltransf_1"/>
    <property type="match status" value="1"/>
</dbReference>
<keyword evidence="3" id="KW-0602">Photosynthesis</keyword>
<dbReference type="PDB" id="6ZZY">
    <property type="method" value="EM"/>
    <property type="resolution" value="3.16 A"/>
    <property type="chains" value="L=295-452"/>
</dbReference>
<dbReference type="EMBL" id="LHPG02000025">
    <property type="protein sequence ID" value="PRW20198.1"/>
    <property type="molecule type" value="Genomic_DNA"/>
</dbReference>
<reference evidence="12 13" key="1">
    <citation type="journal article" date="2018" name="Plant J.">
        <title>Genome sequences of Chlorella sorokiniana UTEX 1602 and Micractinium conductrix SAG 241.80: implications to maltose excretion by a green alga.</title>
        <authorList>
            <person name="Arriola M.B."/>
            <person name="Velmurugan N."/>
            <person name="Zhang Y."/>
            <person name="Plunkett M.H."/>
            <person name="Hondzo H."/>
            <person name="Barney B.M."/>
        </authorList>
    </citation>
    <scope>NUCLEOTIDE SEQUENCE [LARGE SCALE GENOMIC DNA]</scope>
    <source>
        <strain evidence="13">UTEX 1602</strain>
    </source>
</reference>
<dbReference type="Pfam" id="PF02605">
    <property type="entry name" value="PsaL"/>
    <property type="match status" value="1"/>
</dbReference>
<dbReference type="InterPro" id="IPR036592">
    <property type="entry name" value="PSI_PsaL_sf"/>
</dbReference>
<keyword evidence="7" id="KW-0472">Membrane</keyword>
<dbReference type="PANTHER" id="PTHR34803">
    <property type="entry name" value="PHOTOSYSTEM I REACTION CENTER SUBUNIT XI, CHLOROPLASTIC"/>
    <property type="match status" value="1"/>
</dbReference>
<dbReference type="PROSITE" id="PS51186">
    <property type="entry name" value="GNAT"/>
    <property type="match status" value="1"/>
</dbReference>
<keyword evidence="5" id="KW-0603">Photosystem I</keyword>
<dbReference type="InterPro" id="IPR003757">
    <property type="entry name" value="PSI_PsaL"/>
</dbReference>
<dbReference type="InterPro" id="IPR000182">
    <property type="entry name" value="GNAT_dom"/>
</dbReference>
<keyword evidence="4" id="KW-0812">Transmembrane</keyword>
<evidence type="ECO:0000256" key="10">
    <source>
        <dbReference type="SAM" id="MobiDB-lite"/>
    </source>
</evidence>
<comment type="subcellular location">
    <subcellularLocation>
        <location evidence="1">Membrane</location>
        <topology evidence="1">Multi-pass membrane protein</topology>
    </subcellularLocation>
</comment>
<dbReference type="EMDB" id="EMD-11588"/>
<evidence type="ECO:0000256" key="5">
    <source>
        <dbReference type="ARBA" id="ARBA00022836"/>
    </source>
</evidence>
<evidence type="ECO:0000256" key="2">
    <source>
        <dbReference type="ARBA" id="ARBA00008820"/>
    </source>
</evidence>
<evidence type="ECO:0007829" key="15">
    <source>
        <dbReference type="PDB" id="6ZZY"/>
    </source>
</evidence>
<feature type="domain" description="N-acetyltransferase" evidence="11">
    <location>
        <begin position="71"/>
        <end position="211"/>
    </location>
</feature>
<feature type="binding site" evidence="16">
    <location>
        <position position="324"/>
    </location>
    <ligand>
        <name>chlorophyll a</name>
        <dbReference type="ChEBI" id="CHEBI:58416"/>
        <label>1</label>
    </ligand>
</feature>
<dbReference type="PDB" id="7A4P">
    <property type="method" value="EM"/>
    <property type="resolution" value="4.20 A"/>
    <property type="chains" value="L=295-452"/>
</dbReference>
<dbReference type="EMDB" id="EMD-11589"/>
<dbReference type="InterPro" id="IPR016181">
    <property type="entry name" value="Acyl_CoA_acyltransferase"/>
</dbReference>
<dbReference type="STRING" id="3076.A0A2P6TC44"/>
<dbReference type="PANTHER" id="PTHR34803:SF2">
    <property type="entry name" value="PHOTOSYSTEM I REACTION CENTER SUBUNIT XI, CHLOROPLASTIC"/>
    <property type="match status" value="1"/>
</dbReference>
<dbReference type="OrthoDB" id="35506at2759"/>
<dbReference type="PDB" id="6ZZX">
    <property type="method" value="EM"/>
    <property type="resolution" value="2.70 A"/>
    <property type="chains" value="L=295-452"/>
</dbReference>
<name>A0A2P6TC44_CHLSO</name>
<feature type="region of interest" description="Disordered" evidence="10">
    <location>
        <begin position="214"/>
        <end position="252"/>
    </location>
</feature>
<evidence type="ECO:0000256" key="1">
    <source>
        <dbReference type="ARBA" id="ARBA00004141"/>
    </source>
</evidence>
<dbReference type="SMR" id="A0A2P6TC44"/>
<dbReference type="SUPFAM" id="SSF55729">
    <property type="entry name" value="Acyl-CoA N-acyltransferases (Nat)"/>
    <property type="match status" value="1"/>
</dbReference>
<feature type="binding site" evidence="14">
    <location>
        <position position="324"/>
    </location>
    <ligand>
        <name>chlorophyll a</name>
        <dbReference type="ChEBI" id="CHEBI:58416"/>
        <label>2</label>
    </ligand>
</feature>
<feature type="compositionally biased region" description="Low complexity" evidence="10">
    <location>
        <begin position="237"/>
        <end position="252"/>
    </location>
</feature>
<evidence type="ECO:0000256" key="3">
    <source>
        <dbReference type="ARBA" id="ARBA00022531"/>
    </source>
</evidence>
<evidence type="ECO:0000256" key="7">
    <source>
        <dbReference type="ARBA" id="ARBA00023136"/>
    </source>
</evidence>
<evidence type="ECO:0000313" key="12">
    <source>
        <dbReference type="EMBL" id="PRW20198.1"/>
    </source>
</evidence>
<evidence type="ECO:0007829" key="14">
    <source>
        <dbReference type="PDB" id="6ZZX"/>
    </source>
</evidence>
<evidence type="ECO:0000256" key="4">
    <source>
        <dbReference type="ARBA" id="ARBA00022692"/>
    </source>
</evidence>
<proteinExistence type="evidence at protein level"/>
<dbReference type="GO" id="GO:0009538">
    <property type="term" value="C:photosystem I reaction center"/>
    <property type="evidence" value="ECO:0007669"/>
    <property type="project" value="InterPro"/>
</dbReference>
<comment type="caution">
    <text evidence="12">The sequence shown here is derived from an EMBL/GenBank/DDBJ whole genome shotgun (WGS) entry which is preliminary data.</text>
</comment>
<keyword evidence="14 15" id="KW-0002">3D-structure</keyword>